<reference evidence="2 3" key="1">
    <citation type="journal article" date="2021" name="Nat. Commun.">
        <title>Genetic determinants of endophytism in the Arabidopsis root mycobiome.</title>
        <authorList>
            <person name="Mesny F."/>
            <person name="Miyauchi S."/>
            <person name="Thiergart T."/>
            <person name="Pickel B."/>
            <person name="Atanasova L."/>
            <person name="Karlsson M."/>
            <person name="Huettel B."/>
            <person name="Barry K.W."/>
            <person name="Haridas S."/>
            <person name="Chen C."/>
            <person name="Bauer D."/>
            <person name="Andreopoulos W."/>
            <person name="Pangilinan J."/>
            <person name="LaButti K."/>
            <person name="Riley R."/>
            <person name="Lipzen A."/>
            <person name="Clum A."/>
            <person name="Drula E."/>
            <person name="Henrissat B."/>
            <person name="Kohler A."/>
            <person name="Grigoriev I.V."/>
            <person name="Martin F.M."/>
            <person name="Hacquard S."/>
        </authorList>
    </citation>
    <scope>NUCLEOTIDE SEQUENCE [LARGE SCALE GENOMIC DNA]</scope>
    <source>
        <strain evidence="2 3">MPI-SDFR-AT-0080</strain>
    </source>
</reference>
<keyword evidence="3" id="KW-1185">Reference proteome</keyword>
<comment type="caution">
    <text evidence="2">The sequence shown here is derived from an EMBL/GenBank/DDBJ whole genome shotgun (WGS) entry which is preliminary data.</text>
</comment>
<dbReference type="EMBL" id="JAGTJR010000020">
    <property type="protein sequence ID" value="KAH7044673.1"/>
    <property type="molecule type" value="Genomic_DNA"/>
</dbReference>
<feature type="region of interest" description="Disordered" evidence="1">
    <location>
        <begin position="1"/>
        <end position="22"/>
    </location>
</feature>
<evidence type="ECO:0000256" key="1">
    <source>
        <dbReference type="SAM" id="MobiDB-lite"/>
    </source>
</evidence>
<name>A0ABQ8G4W7_9PEZI</name>
<accession>A0ABQ8G4W7</accession>
<evidence type="ECO:0000313" key="2">
    <source>
        <dbReference type="EMBL" id="KAH7044673.1"/>
    </source>
</evidence>
<proteinExistence type="predicted"/>
<dbReference type="Proteomes" id="UP000774617">
    <property type="component" value="Unassembled WGS sequence"/>
</dbReference>
<feature type="region of interest" description="Disordered" evidence="1">
    <location>
        <begin position="171"/>
        <end position="198"/>
    </location>
</feature>
<gene>
    <name evidence="2" type="ORF">B0J12DRAFT_671035</name>
</gene>
<evidence type="ECO:0000313" key="3">
    <source>
        <dbReference type="Proteomes" id="UP000774617"/>
    </source>
</evidence>
<sequence length="309" mass="31525">MRRRRRCARSAEMPALQHARRHQPERLEHALLQHVVLVARVRDEQAALQQGGVGELVGEEAVLGLQAGGEEVERKGRGWRGEERDVQEDERGLLVGGRGAGGLEVVVRGAGGRRGGGMVAPVGMRAFGFEGRAGGVVRVVVVGVGEVGVRVGVVVVGGGVAFLGGGDGRAAEGGGGRGGREGLGPVVGEGEGVGGHVGDGGGLGQLGVVREAARGAAGGSVAAFGGVGGWTEDEAVVVRRVVLDAGEWQVGVVREVLLEWSEHGGRSVDLDEVFFVEDEGRHGDGGAGMWRSNSAQWAGCGGGLEQAAV</sequence>
<organism evidence="2 3">
    <name type="scientific">Macrophomina phaseolina</name>
    <dbReference type="NCBI Taxonomy" id="35725"/>
    <lineage>
        <taxon>Eukaryota</taxon>
        <taxon>Fungi</taxon>
        <taxon>Dikarya</taxon>
        <taxon>Ascomycota</taxon>
        <taxon>Pezizomycotina</taxon>
        <taxon>Dothideomycetes</taxon>
        <taxon>Dothideomycetes incertae sedis</taxon>
        <taxon>Botryosphaeriales</taxon>
        <taxon>Botryosphaeriaceae</taxon>
        <taxon>Macrophomina</taxon>
    </lineage>
</organism>
<protein>
    <submittedName>
        <fullName evidence="2">Uncharacterized protein</fullName>
    </submittedName>
</protein>